<keyword evidence="4" id="KW-0238">DNA-binding</keyword>
<reference evidence="8" key="1">
    <citation type="submission" date="2016-10" db="EMBL/GenBank/DDBJ databases">
        <authorList>
            <person name="Benchimol M."/>
            <person name="Almeida L.G."/>
            <person name="Vasconcelos A.T."/>
            <person name="Perreira-Neves A."/>
            <person name="Rosa I.A."/>
            <person name="Tasca T."/>
            <person name="Bogo M.R."/>
            <person name="de Souza W."/>
        </authorList>
    </citation>
    <scope>NUCLEOTIDE SEQUENCE [LARGE SCALE GENOMIC DNA]</scope>
    <source>
        <strain evidence="8">K</strain>
    </source>
</reference>
<dbReference type="GeneID" id="94840375"/>
<keyword evidence="3" id="KW-0227">DNA damage</keyword>
<protein>
    <submittedName>
        <fullName evidence="8">Mating-type switching protein swi10</fullName>
    </submittedName>
</protein>
<dbReference type="AlphaFoldDB" id="A0A1J4K086"/>
<dbReference type="PANTHER" id="PTHR12749">
    <property type="entry name" value="EXCISION REPAIR CROSS-COMPLEMENTING 1 ERCC1"/>
    <property type="match status" value="1"/>
</dbReference>
<comment type="caution">
    <text evidence="8">The sequence shown here is derived from an EMBL/GenBank/DDBJ whole genome shotgun (WGS) entry which is preliminary data.</text>
</comment>
<proteinExistence type="inferred from homology"/>
<dbReference type="NCBIfam" id="TIGR00597">
    <property type="entry name" value="rad10"/>
    <property type="match status" value="1"/>
</dbReference>
<dbReference type="OrthoDB" id="10262814at2759"/>
<keyword evidence="9" id="KW-1185">Reference proteome</keyword>
<dbReference type="VEuPathDB" id="TrichDB:TRFO_27623"/>
<dbReference type="Proteomes" id="UP000179807">
    <property type="component" value="Unassembled WGS sequence"/>
</dbReference>
<keyword evidence="6" id="KW-0539">Nucleus</keyword>
<dbReference type="InterPro" id="IPR004579">
    <property type="entry name" value="ERCC1/RAD10/SWI10"/>
</dbReference>
<accession>A0A1J4K086</accession>
<dbReference type="SUPFAM" id="SSF52980">
    <property type="entry name" value="Restriction endonuclease-like"/>
    <property type="match status" value="1"/>
</dbReference>
<dbReference type="InterPro" id="IPR011335">
    <property type="entry name" value="Restrct_endonuc-II-like"/>
</dbReference>
<dbReference type="GO" id="GO:0070914">
    <property type="term" value="P:UV-damage excision repair"/>
    <property type="evidence" value="ECO:0007669"/>
    <property type="project" value="TreeGrafter"/>
</dbReference>
<feature type="domain" description="ERCC1-like central" evidence="7">
    <location>
        <begin position="5"/>
        <end position="117"/>
    </location>
</feature>
<evidence type="ECO:0000313" key="8">
    <source>
        <dbReference type="EMBL" id="OHT04831.1"/>
    </source>
</evidence>
<dbReference type="PANTHER" id="PTHR12749:SF0">
    <property type="entry name" value="DNA EXCISION REPAIR PROTEIN ERCC-1"/>
    <property type="match status" value="1"/>
</dbReference>
<dbReference type="InterPro" id="IPR047260">
    <property type="entry name" value="ERCC1-like_central_dom"/>
</dbReference>
<dbReference type="GO" id="GO:0003684">
    <property type="term" value="F:damaged DNA binding"/>
    <property type="evidence" value="ECO:0007669"/>
    <property type="project" value="InterPro"/>
</dbReference>
<dbReference type="GO" id="GO:0006302">
    <property type="term" value="P:double-strand break repair"/>
    <property type="evidence" value="ECO:0007669"/>
    <property type="project" value="UniProtKB-ARBA"/>
</dbReference>
<comment type="similarity">
    <text evidence="2">Belongs to the ERCC1/RAD10/SWI10 family.</text>
</comment>
<sequence length="206" mass="23070">MKDPLLIAKRQEGNPLLKFLNVIKKEWSDSEATVADYSIGNKVGVLFLTIKYHRQNPNYIHDRIKNLRGNFPTRILLLLVNSDQPDSIIEKLTILGIANNINLVLAFDYEEAARWLISLYDTQENTSDFLKATNESNYNIAVDALHALGASTKEADALLDNFSTLADILLCTDEQIADTGCLSTSKIEILTEATNKPFQLPTQDTQ</sequence>
<dbReference type="GO" id="GO:0000110">
    <property type="term" value="C:nucleotide-excision repair factor 1 complex"/>
    <property type="evidence" value="ECO:0007669"/>
    <property type="project" value="TreeGrafter"/>
</dbReference>
<evidence type="ECO:0000256" key="2">
    <source>
        <dbReference type="ARBA" id="ARBA00008283"/>
    </source>
</evidence>
<evidence type="ECO:0000256" key="6">
    <source>
        <dbReference type="ARBA" id="ARBA00023242"/>
    </source>
</evidence>
<dbReference type="Pfam" id="PF03834">
    <property type="entry name" value="Rad10"/>
    <property type="match status" value="1"/>
</dbReference>
<name>A0A1J4K086_9EUKA</name>
<evidence type="ECO:0000256" key="4">
    <source>
        <dbReference type="ARBA" id="ARBA00023125"/>
    </source>
</evidence>
<dbReference type="GO" id="GO:0003697">
    <property type="term" value="F:single-stranded DNA binding"/>
    <property type="evidence" value="ECO:0007669"/>
    <property type="project" value="TreeGrafter"/>
</dbReference>
<gene>
    <name evidence="8" type="primary">swi10</name>
    <name evidence="8" type="ORF">TRFO_27623</name>
</gene>
<dbReference type="Gene3D" id="3.40.50.10130">
    <property type="match status" value="1"/>
</dbReference>
<evidence type="ECO:0000256" key="3">
    <source>
        <dbReference type="ARBA" id="ARBA00022763"/>
    </source>
</evidence>
<evidence type="ECO:0000259" key="7">
    <source>
        <dbReference type="Pfam" id="PF03834"/>
    </source>
</evidence>
<evidence type="ECO:0000313" key="9">
    <source>
        <dbReference type="Proteomes" id="UP000179807"/>
    </source>
</evidence>
<organism evidence="8 9">
    <name type="scientific">Tritrichomonas foetus</name>
    <dbReference type="NCBI Taxonomy" id="1144522"/>
    <lineage>
        <taxon>Eukaryota</taxon>
        <taxon>Metamonada</taxon>
        <taxon>Parabasalia</taxon>
        <taxon>Tritrichomonadida</taxon>
        <taxon>Tritrichomonadidae</taxon>
        <taxon>Tritrichomonas</taxon>
    </lineage>
</organism>
<dbReference type="RefSeq" id="XP_068357967.1">
    <property type="nucleotide sequence ID" value="XM_068505671.1"/>
</dbReference>
<evidence type="ECO:0000256" key="1">
    <source>
        <dbReference type="ARBA" id="ARBA00004123"/>
    </source>
</evidence>
<dbReference type="GO" id="GO:0070522">
    <property type="term" value="C:ERCC4-ERCC1 complex"/>
    <property type="evidence" value="ECO:0007669"/>
    <property type="project" value="TreeGrafter"/>
</dbReference>
<comment type="subcellular location">
    <subcellularLocation>
        <location evidence="1">Nucleus</location>
    </subcellularLocation>
</comment>
<evidence type="ECO:0000256" key="5">
    <source>
        <dbReference type="ARBA" id="ARBA00023204"/>
    </source>
</evidence>
<dbReference type="GO" id="GO:0006312">
    <property type="term" value="P:mitotic recombination"/>
    <property type="evidence" value="ECO:0007669"/>
    <property type="project" value="TreeGrafter"/>
</dbReference>
<dbReference type="CDD" id="cd22325">
    <property type="entry name" value="ERCC1_C-like"/>
    <property type="match status" value="1"/>
</dbReference>
<dbReference type="EMBL" id="MLAK01000780">
    <property type="protein sequence ID" value="OHT04831.1"/>
    <property type="molecule type" value="Genomic_DNA"/>
</dbReference>
<keyword evidence="5" id="KW-0234">DNA repair</keyword>